<dbReference type="EMBL" id="QMDH01000009">
    <property type="protein sequence ID" value="RAZ70409.1"/>
    <property type="molecule type" value="Genomic_DNA"/>
</dbReference>
<comment type="caution">
    <text evidence="1">The sequence shown here is derived from an EMBL/GenBank/DDBJ whole genome shotgun (WGS) entry which is preliminary data.</text>
</comment>
<dbReference type="Pfam" id="PF11072">
    <property type="entry name" value="DUF2859"/>
    <property type="match status" value="1"/>
</dbReference>
<accession>A0A330GCE6</accession>
<dbReference type="InterPro" id="IPR021300">
    <property type="entry name" value="Integr_conj_element_PFL4695"/>
</dbReference>
<dbReference type="Proteomes" id="UP000251576">
    <property type="component" value="Unassembled WGS sequence"/>
</dbReference>
<proteinExistence type="predicted"/>
<sequence>MNLSHLSAAHGLVVLLTILATPLHAAKPLVVVQDHGGTSALPYYEALNLLPRMSGTPKPPIVMPVPPSKAGGEANMLPVRSTKLTPGTVNRRVIEAPGLQPFFLIGDDEASHAWLFRHAASLRERNAVGLVVNVDSMQGLTRLRALAPGIQLAPVAADDLADRLGVRHYPVLITSTGIEQ</sequence>
<dbReference type="AlphaFoldDB" id="A0A330GCE6"/>
<gene>
    <name evidence="1" type="ORF">DP202_06750</name>
</gene>
<organism evidence="1 2">
    <name type="scientific">Enterobacter cloacae</name>
    <dbReference type="NCBI Taxonomy" id="550"/>
    <lineage>
        <taxon>Bacteria</taxon>
        <taxon>Pseudomonadati</taxon>
        <taxon>Pseudomonadota</taxon>
        <taxon>Gammaproteobacteria</taxon>
        <taxon>Enterobacterales</taxon>
        <taxon>Enterobacteriaceae</taxon>
        <taxon>Enterobacter</taxon>
        <taxon>Enterobacter cloacae complex</taxon>
    </lineage>
</organism>
<protein>
    <submittedName>
        <fullName evidence="1">Integrating conjugative element protein</fullName>
    </submittedName>
</protein>
<evidence type="ECO:0000313" key="1">
    <source>
        <dbReference type="EMBL" id="RAZ70409.1"/>
    </source>
</evidence>
<dbReference type="NCBIfam" id="TIGR03765">
    <property type="entry name" value="ICE_PFL_4695"/>
    <property type="match status" value="1"/>
</dbReference>
<dbReference type="RefSeq" id="WP_023098611.1">
    <property type="nucleotide sequence ID" value="NZ_CABMNQ010000009.1"/>
</dbReference>
<name>A0A330GCE6_ENTCL</name>
<reference evidence="1 2" key="1">
    <citation type="submission" date="2018-06" db="EMBL/GenBank/DDBJ databases">
        <title>ACT-28, a chromosomally-encoded AmpC with carbapenemase activity from Enterobacter kobei.</title>
        <authorList>
            <person name="Jousset A.B."/>
            <person name="Oueslati S."/>
            <person name="Bernabeu S."/>
            <person name="Takissian J."/>
            <person name="Creton E."/>
            <person name="Vogel A."/>
            <person name="Cotellon G."/>
            <person name="Bonnin R.A."/>
            <person name="Dortet L."/>
            <person name="Naas T."/>
        </authorList>
    </citation>
    <scope>NUCLEOTIDE SEQUENCE [LARGE SCALE GENOMIC DNA]</scope>
    <source>
        <strain evidence="1 2">99B3</strain>
    </source>
</reference>
<evidence type="ECO:0000313" key="2">
    <source>
        <dbReference type="Proteomes" id="UP000251576"/>
    </source>
</evidence>